<organism evidence="2 3">
    <name type="scientific">Rhynocoris fuscipes</name>
    <dbReference type="NCBI Taxonomy" id="488301"/>
    <lineage>
        <taxon>Eukaryota</taxon>
        <taxon>Metazoa</taxon>
        <taxon>Ecdysozoa</taxon>
        <taxon>Arthropoda</taxon>
        <taxon>Hexapoda</taxon>
        <taxon>Insecta</taxon>
        <taxon>Pterygota</taxon>
        <taxon>Neoptera</taxon>
        <taxon>Paraneoptera</taxon>
        <taxon>Hemiptera</taxon>
        <taxon>Heteroptera</taxon>
        <taxon>Panheteroptera</taxon>
        <taxon>Cimicomorpha</taxon>
        <taxon>Reduviidae</taxon>
        <taxon>Harpactorinae</taxon>
        <taxon>Harpactorini</taxon>
        <taxon>Rhynocoris</taxon>
    </lineage>
</organism>
<protein>
    <submittedName>
        <fullName evidence="2">Uncharacterized protein</fullName>
    </submittedName>
</protein>
<dbReference type="AlphaFoldDB" id="A0AAW1D772"/>
<reference evidence="2 3" key="1">
    <citation type="submission" date="2022-12" db="EMBL/GenBank/DDBJ databases">
        <title>Chromosome-level genome assembly of true bugs.</title>
        <authorList>
            <person name="Ma L."/>
            <person name="Li H."/>
        </authorList>
    </citation>
    <scope>NUCLEOTIDE SEQUENCE [LARGE SCALE GENOMIC DNA]</scope>
    <source>
        <strain evidence="2">Lab_2022b</strain>
    </source>
</reference>
<name>A0AAW1D772_9HEMI</name>
<evidence type="ECO:0000313" key="3">
    <source>
        <dbReference type="Proteomes" id="UP001461498"/>
    </source>
</evidence>
<accession>A0AAW1D772</accession>
<keyword evidence="3" id="KW-1185">Reference proteome</keyword>
<feature type="region of interest" description="Disordered" evidence="1">
    <location>
        <begin position="13"/>
        <end position="54"/>
    </location>
</feature>
<evidence type="ECO:0000256" key="1">
    <source>
        <dbReference type="SAM" id="MobiDB-lite"/>
    </source>
</evidence>
<comment type="caution">
    <text evidence="2">The sequence shown here is derived from an EMBL/GenBank/DDBJ whole genome shotgun (WGS) entry which is preliminary data.</text>
</comment>
<evidence type="ECO:0000313" key="2">
    <source>
        <dbReference type="EMBL" id="KAK9506576.1"/>
    </source>
</evidence>
<dbReference type="EMBL" id="JAPXFL010000005">
    <property type="protein sequence ID" value="KAK9506576.1"/>
    <property type="molecule type" value="Genomic_DNA"/>
</dbReference>
<proteinExistence type="predicted"/>
<gene>
    <name evidence="2" type="ORF">O3M35_008479</name>
</gene>
<feature type="compositionally biased region" description="Polar residues" evidence="1">
    <location>
        <begin position="35"/>
        <end position="54"/>
    </location>
</feature>
<sequence length="408" mass="46688">MKERLQQFLFPQEKSQSGRLRRISSHGVKKREGNYNEQYPKYQQNDDNLEVDTNSDTRSLYSDQIYVVMPFKRLPRYSRSFDERLFKIDLARTDLPWYIPSTLILDDGVRRINLQTITTPSGKCKKSSNIIQYDEDFSKNLLNYENSLSYQNRIKSEAEPIQLLSKENNEVPLLLPKSSQKSPQSVSNYVEKSLPLRLNIDITNLIPPESVPMVQVSNMTRIEPSGNVHCSILFDLDKNKYLSDVIHSTQTPNIHYLSNDLTKIFQASGINNLNKLISILNNSLVSSVTNAVKNLPNDRTLQYSDVSSNKEDEFSKNKLINLQLNDSSNLINILNSKEFKSSTLKSINKQSPLSMDYHHVNKLNAEIKDLTRQNNDSNATNTTLALNSLLELIKLLQAGNNNNNNQDN</sequence>
<dbReference type="Proteomes" id="UP001461498">
    <property type="component" value="Unassembled WGS sequence"/>
</dbReference>
<feature type="compositionally biased region" description="Basic residues" evidence="1">
    <location>
        <begin position="19"/>
        <end position="29"/>
    </location>
</feature>